<dbReference type="EMBL" id="QAOQ01000005">
    <property type="protein sequence ID" value="PTQ95736.1"/>
    <property type="molecule type" value="Genomic_DNA"/>
</dbReference>
<dbReference type="SUPFAM" id="SSF51658">
    <property type="entry name" value="Xylose isomerase-like"/>
    <property type="match status" value="1"/>
</dbReference>
<organism evidence="3 4">
    <name type="scientific">Mucilaginibacter yixingensis</name>
    <dbReference type="NCBI Taxonomy" id="1295612"/>
    <lineage>
        <taxon>Bacteria</taxon>
        <taxon>Pseudomonadati</taxon>
        <taxon>Bacteroidota</taxon>
        <taxon>Sphingobacteriia</taxon>
        <taxon>Sphingobacteriales</taxon>
        <taxon>Sphingobacteriaceae</taxon>
        <taxon>Mucilaginibacter</taxon>
    </lineage>
</organism>
<evidence type="ECO:0000313" key="3">
    <source>
        <dbReference type="EMBL" id="PTQ95736.1"/>
    </source>
</evidence>
<evidence type="ECO:0000256" key="1">
    <source>
        <dbReference type="SAM" id="SignalP"/>
    </source>
</evidence>
<name>A0A2T5J8E6_9SPHI</name>
<protein>
    <submittedName>
        <fullName evidence="3">Sugar phosphate isomerase/epimerase</fullName>
    </submittedName>
</protein>
<evidence type="ECO:0000313" key="4">
    <source>
        <dbReference type="Proteomes" id="UP000244168"/>
    </source>
</evidence>
<dbReference type="AlphaFoldDB" id="A0A2T5J8E6"/>
<evidence type="ECO:0000259" key="2">
    <source>
        <dbReference type="Pfam" id="PF01261"/>
    </source>
</evidence>
<reference evidence="3 4" key="1">
    <citation type="submission" date="2018-04" db="EMBL/GenBank/DDBJ databases">
        <title>Genomic Encyclopedia of Archaeal and Bacterial Type Strains, Phase II (KMG-II): from individual species to whole genera.</title>
        <authorList>
            <person name="Goeker M."/>
        </authorList>
    </citation>
    <scope>NUCLEOTIDE SEQUENCE [LARGE SCALE GENOMIC DNA]</scope>
    <source>
        <strain evidence="3 4">DSM 26809</strain>
    </source>
</reference>
<keyword evidence="1" id="KW-0732">Signal</keyword>
<dbReference type="PANTHER" id="PTHR12110:SF53">
    <property type="entry name" value="BLR5974 PROTEIN"/>
    <property type="match status" value="1"/>
</dbReference>
<keyword evidence="4" id="KW-1185">Reference proteome</keyword>
<sequence>MKNKFLLTILTLAITGGYTANQASAQSKQRYKVAVADIYILKRQKIGAFELAKTIGTDGVEVDMGGLGDRPHFDNQLTADSTRDKFLAAAKATNLEISSISMGGFFSQSFANRADAVNLATECINTMVRMNVKIGFLPLGINSDLGANPEYRPAIVSKLKEVGKIAQKAGVTIAIGTTLSAQADLDLLKEVNSPAIKIYYNFQTALDAGRDLEKELELLGKKNIAIIHCTDTDGKWLQNDPKIDLKKVKATLDKMGWSGWLVIERSRDAADVHNVKKNYSANAAYVKSIFQQ</sequence>
<dbReference type="GO" id="GO:0016853">
    <property type="term" value="F:isomerase activity"/>
    <property type="evidence" value="ECO:0007669"/>
    <property type="project" value="UniProtKB-KW"/>
</dbReference>
<gene>
    <name evidence="3" type="ORF">C8P68_105244</name>
</gene>
<feature type="chain" id="PRO_5015754307" evidence="1">
    <location>
        <begin position="26"/>
        <end position="292"/>
    </location>
</feature>
<accession>A0A2T5J8E6</accession>
<dbReference type="PANTHER" id="PTHR12110">
    <property type="entry name" value="HYDROXYPYRUVATE ISOMERASE"/>
    <property type="match status" value="1"/>
</dbReference>
<dbReference type="Proteomes" id="UP000244168">
    <property type="component" value="Unassembled WGS sequence"/>
</dbReference>
<keyword evidence="3" id="KW-0413">Isomerase</keyword>
<dbReference type="InterPro" id="IPR050312">
    <property type="entry name" value="IolE/XylAMocC-like"/>
</dbReference>
<feature type="signal peptide" evidence="1">
    <location>
        <begin position="1"/>
        <end position="25"/>
    </location>
</feature>
<dbReference type="InterPro" id="IPR036237">
    <property type="entry name" value="Xyl_isomerase-like_sf"/>
</dbReference>
<dbReference type="Gene3D" id="3.20.20.150">
    <property type="entry name" value="Divalent-metal-dependent TIM barrel enzymes"/>
    <property type="match status" value="1"/>
</dbReference>
<dbReference type="RefSeq" id="WP_211309832.1">
    <property type="nucleotide sequence ID" value="NZ_CP160205.1"/>
</dbReference>
<dbReference type="Pfam" id="PF01261">
    <property type="entry name" value="AP_endonuc_2"/>
    <property type="match status" value="1"/>
</dbReference>
<feature type="domain" description="Xylose isomerase-like TIM barrel" evidence="2">
    <location>
        <begin position="49"/>
        <end position="286"/>
    </location>
</feature>
<comment type="caution">
    <text evidence="3">The sequence shown here is derived from an EMBL/GenBank/DDBJ whole genome shotgun (WGS) entry which is preliminary data.</text>
</comment>
<dbReference type="InterPro" id="IPR013022">
    <property type="entry name" value="Xyl_isomerase-like_TIM-brl"/>
</dbReference>
<proteinExistence type="predicted"/>